<protein>
    <recommendedName>
        <fullName evidence="2">Heme chaperone HemW</fullName>
    </recommendedName>
</protein>
<dbReference type="SMART" id="SM00729">
    <property type="entry name" value="Elp3"/>
    <property type="match status" value="1"/>
</dbReference>
<dbReference type="Gene3D" id="3.30.750.200">
    <property type="match status" value="1"/>
</dbReference>
<dbReference type="InterPro" id="IPR058240">
    <property type="entry name" value="rSAM_sf"/>
</dbReference>
<dbReference type="PANTHER" id="PTHR13932:SF5">
    <property type="entry name" value="RADICAL S-ADENOSYL METHIONINE DOMAIN-CONTAINING PROTEIN 1, MITOCHONDRIAL"/>
    <property type="match status" value="1"/>
</dbReference>
<keyword evidence="2" id="KW-0411">Iron-sulfur</keyword>
<dbReference type="Proteomes" id="UP001595593">
    <property type="component" value="Unassembled WGS sequence"/>
</dbReference>
<dbReference type="SFLD" id="SFLDS00029">
    <property type="entry name" value="Radical_SAM"/>
    <property type="match status" value="1"/>
</dbReference>
<dbReference type="EMBL" id="JBHRTN010000008">
    <property type="protein sequence ID" value="MFC3124887.1"/>
    <property type="molecule type" value="Genomic_DNA"/>
</dbReference>
<comment type="function">
    <text evidence="2">Probably acts as a heme chaperone, transferring heme to an unknown acceptor. Binds one molecule of heme per monomer, possibly covalently. Binds 1 [4Fe-4S] cluster. The cluster is coordinated with 3 cysteines and an exchangeable S-adenosyl-L-methionine.</text>
</comment>
<keyword evidence="5" id="KW-1185">Reference proteome</keyword>
<keyword evidence="2" id="KW-0004">4Fe-4S</keyword>
<dbReference type="SFLD" id="SFLDG01065">
    <property type="entry name" value="anaerobic_coproporphyrinogen-I"/>
    <property type="match status" value="1"/>
</dbReference>
<dbReference type="InterPro" id="IPR034505">
    <property type="entry name" value="Coproporphyrinogen-III_oxidase"/>
</dbReference>
<comment type="subcellular location">
    <subcellularLocation>
        <location evidence="2">Cytoplasm</location>
    </subcellularLocation>
</comment>
<keyword evidence="2" id="KW-0479">Metal-binding</keyword>
<evidence type="ECO:0000313" key="5">
    <source>
        <dbReference type="Proteomes" id="UP001595593"/>
    </source>
</evidence>
<evidence type="ECO:0000259" key="3">
    <source>
        <dbReference type="PROSITE" id="PS51918"/>
    </source>
</evidence>
<dbReference type="InterPro" id="IPR004559">
    <property type="entry name" value="HemW-like"/>
</dbReference>
<organism evidence="4 5">
    <name type="scientific">Teichococcus globiformis</name>
    <dbReference type="NCBI Taxonomy" id="2307229"/>
    <lineage>
        <taxon>Bacteria</taxon>
        <taxon>Pseudomonadati</taxon>
        <taxon>Pseudomonadota</taxon>
        <taxon>Alphaproteobacteria</taxon>
        <taxon>Acetobacterales</taxon>
        <taxon>Roseomonadaceae</taxon>
        <taxon>Roseomonas</taxon>
    </lineage>
</organism>
<dbReference type="CDD" id="cd01335">
    <property type="entry name" value="Radical_SAM"/>
    <property type="match status" value="1"/>
</dbReference>
<dbReference type="PROSITE" id="PS51918">
    <property type="entry name" value="RADICAL_SAM"/>
    <property type="match status" value="1"/>
</dbReference>
<evidence type="ECO:0000313" key="4">
    <source>
        <dbReference type="EMBL" id="MFC3124887.1"/>
    </source>
</evidence>
<keyword evidence="2" id="KW-0143">Chaperone</keyword>
<reference evidence="5" key="1">
    <citation type="journal article" date="2019" name="Int. J. Syst. Evol. Microbiol.">
        <title>The Global Catalogue of Microorganisms (GCM) 10K type strain sequencing project: providing services to taxonomists for standard genome sequencing and annotation.</title>
        <authorList>
            <consortium name="The Broad Institute Genomics Platform"/>
            <consortium name="The Broad Institute Genome Sequencing Center for Infectious Disease"/>
            <person name="Wu L."/>
            <person name="Ma J."/>
        </authorList>
    </citation>
    <scope>NUCLEOTIDE SEQUENCE [LARGE SCALE GENOMIC DNA]</scope>
    <source>
        <strain evidence="5">KCTC 52094</strain>
    </source>
</reference>
<accession>A0ABV7G3N4</accession>
<dbReference type="Pfam" id="PF04055">
    <property type="entry name" value="Radical_SAM"/>
    <property type="match status" value="1"/>
</dbReference>
<proteinExistence type="inferred from homology"/>
<keyword evidence="2" id="KW-0349">Heme</keyword>
<dbReference type="NCBIfam" id="TIGR00539">
    <property type="entry name" value="hemN_rel"/>
    <property type="match status" value="1"/>
</dbReference>
<evidence type="ECO:0000256" key="2">
    <source>
        <dbReference type="RuleBase" id="RU364116"/>
    </source>
</evidence>
<dbReference type="SUPFAM" id="SSF102114">
    <property type="entry name" value="Radical SAM enzymes"/>
    <property type="match status" value="1"/>
</dbReference>
<dbReference type="Pfam" id="PF06969">
    <property type="entry name" value="HemN_C"/>
    <property type="match status" value="1"/>
</dbReference>
<name>A0ABV7G3N4_9PROT</name>
<keyword evidence="2" id="KW-0408">Iron</keyword>
<dbReference type="InterPro" id="IPR006638">
    <property type="entry name" value="Elp3/MiaA/NifB-like_rSAM"/>
</dbReference>
<dbReference type="InterPro" id="IPR007197">
    <property type="entry name" value="rSAM"/>
</dbReference>
<sequence length="400" mass="43923">MRDAPISLPEPLALYVHWPFCASKCPYCDFNSHVRERVDVARFGAALRRELEYEAARIATAAPGGNAGRRRLGSIFFGGGTPSLMPPEVVEGVIADATRLFEPVPDLEITLEANPTSVEIGRLRDFRAAGVNRASLGVQSLEAEALSFLGRRHDVAQAVAALEAAREIFPRLSFDLIYARPEQQESAWRAELRRALSLAADHLSLYQLTIEPGTRFATEHARGAFALPEDDAAAALYTATAEEAGHFGLLPYEVSNYARPGAESRHNLAYWRYADYIGIGAGAHQRLTLREGLVAFRRHRGPEEWLARVEATGHAVTATETLSSTDRAREALLMGLRLSEGVDPARIEARTGLTLAEALEPEMLEACLAEDYLVWTPEGRLAATTEGRLRLDLMLPALLR</sequence>
<dbReference type="RefSeq" id="WP_379595313.1">
    <property type="nucleotide sequence ID" value="NZ_JBHRTN010000008.1"/>
</dbReference>
<dbReference type="SFLD" id="SFLDF00562">
    <property type="entry name" value="HemN-like__clustered_with_heat"/>
    <property type="match status" value="1"/>
</dbReference>
<comment type="caution">
    <text evidence="4">The sequence shown here is derived from an EMBL/GenBank/DDBJ whole genome shotgun (WGS) entry which is preliminary data.</text>
</comment>
<keyword evidence="2" id="KW-0963">Cytoplasm</keyword>
<keyword evidence="2" id="KW-0949">S-adenosyl-L-methionine</keyword>
<feature type="domain" description="Radical SAM core" evidence="3">
    <location>
        <begin position="6"/>
        <end position="247"/>
    </location>
</feature>
<comment type="similarity">
    <text evidence="1">Belongs to the anaerobic coproporphyrinogen-III oxidase family. HemW subfamily.</text>
</comment>
<dbReference type="SFLD" id="SFLDF00288">
    <property type="entry name" value="HemN-like__clustered_with_nucl"/>
    <property type="match status" value="1"/>
</dbReference>
<gene>
    <name evidence="4" type="primary">hemW</name>
    <name evidence="4" type="ORF">ACFOD4_07435</name>
</gene>
<evidence type="ECO:0000256" key="1">
    <source>
        <dbReference type="ARBA" id="ARBA00006100"/>
    </source>
</evidence>
<dbReference type="PANTHER" id="PTHR13932">
    <property type="entry name" value="COPROPORPHYRINIGEN III OXIDASE"/>
    <property type="match status" value="1"/>
</dbReference>
<dbReference type="InterPro" id="IPR010723">
    <property type="entry name" value="HemN_C"/>
</dbReference>